<dbReference type="InterPro" id="IPR038765">
    <property type="entry name" value="Papain-like_cys_pep_sf"/>
</dbReference>
<sequence>MRGRKMPMQSLLGASELRGFYHNNKTKPCTCVGFFYERNKMFKWFEIAQNEQGVEEVKGKKHNADIVQYFADVGHAGIKNDETAWCAAFVGSCLEKAGLTSTRALNARSYLKWGRKITKPVPGCIVVFKRGTSSWQGHVAFYIGQSDGRIKVLGGNQGDRVKVSSYSADDLLGYRLPKSKLGSKSNWAAGAGSIGVIVSQAETIGEVIDKVTDISQRGGDLADKIGGISAAVSWPLVAFLLVIGLFAFIIYERNKKVDEYGI</sequence>
<evidence type="ECO:0000313" key="3">
    <source>
        <dbReference type="EMBL" id="PCI99564.1"/>
    </source>
</evidence>
<protein>
    <recommendedName>
        <fullName evidence="2">Peptidase C51 domain-containing protein</fullName>
    </recommendedName>
</protein>
<evidence type="ECO:0000256" key="1">
    <source>
        <dbReference type="SAM" id="Phobius"/>
    </source>
</evidence>
<dbReference type="Gene3D" id="3.90.1720.10">
    <property type="entry name" value="endopeptidase domain like (from Nostoc punctiforme)"/>
    <property type="match status" value="1"/>
</dbReference>
<dbReference type="EMBL" id="NVUS01000015">
    <property type="protein sequence ID" value="PCI99564.1"/>
    <property type="molecule type" value="Genomic_DNA"/>
</dbReference>
<feature type="domain" description="Peptidase C51" evidence="2">
    <location>
        <begin position="80"/>
        <end position="156"/>
    </location>
</feature>
<dbReference type="InterPro" id="IPR013423">
    <property type="entry name" value="CHP02594"/>
</dbReference>
<proteinExistence type="predicted"/>
<dbReference type="Pfam" id="PF05257">
    <property type="entry name" value="CHAP"/>
    <property type="match status" value="1"/>
</dbReference>
<keyword evidence="1" id="KW-0472">Membrane</keyword>
<feature type="transmembrane region" description="Helical" evidence="1">
    <location>
        <begin position="225"/>
        <end position="251"/>
    </location>
</feature>
<name>A0A2A4YXU0_9PROT</name>
<reference key="1">
    <citation type="submission" date="2017-08" db="EMBL/GenBank/DDBJ databases">
        <title>A dynamic microbial community with high functional redundancy inhabits the cold, oxic subseafloor aquifer.</title>
        <authorList>
            <person name="Tully B.J."/>
            <person name="Wheat C.G."/>
            <person name="Glazer B.T."/>
            <person name="Huber J.A."/>
        </authorList>
    </citation>
    <scope>NUCLEOTIDE SEQUENCE [LARGE SCALE GENOMIC DNA]</scope>
</reference>
<dbReference type="AlphaFoldDB" id="A0A2A4YXU0"/>
<comment type="caution">
    <text evidence="3">The sequence shown here is derived from an EMBL/GenBank/DDBJ whole genome shotgun (WGS) entry which is preliminary data.</text>
</comment>
<dbReference type="InterPro" id="IPR007921">
    <property type="entry name" value="CHAP_dom"/>
</dbReference>
<accession>A0A2A4YXU0</accession>
<dbReference type="SUPFAM" id="SSF54001">
    <property type="entry name" value="Cysteine proteinases"/>
    <property type="match status" value="1"/>
</dbReference>
<reference evidence="3" key="2">
    <citation type="journal article" date="2018" name="ISME J.">
        <title>A dynamic microbial community with high functional redundancy inhabits the cold, oxic subseafloor aquifer.</title>
        <authorList>
            <person name="Tully B.J."/>
            <person name="Wheat C.G."/>
            <person name="Glazer B.T."/>
            <person name="Huber J.A."/>
        </authorList>
    </citation>
    <scope>NUCLEOTIDE SEQUENCE</scope>
    <source>
        <strain evidence="3">NORP83</strain>
    </source>
</reference>
<organism evidence="3">
    <name type="scientific">OCS116 cluster bacterium</name>
    <dbReference type="NCBI Taxonomy" id="2030921"/>
    <lineage>
        <taxon>Bacteria</taxon>
        <taxon>Pseudomonadati</taxon>
        <taxon>Pseudomonadota</taxon>
        <taxon>Alphaproteobacteria</taxon>
        <taxon>OCS116 cluster</taxon>
    </lineage>
</organism>
<keyword evidence="1" id="KW-1133">Transmembrane helix</keyword>
<evidence type="ECO:0000259" key="2">
    <source>
        <dbReference type="Pfam" id="PF05257"/>
    </source>
</evidence>
<keyword evidence="1" id="KW-0812">Transmembrane</keyword>
<gene>
    <name evidence="3" type="ORF">COB13_11670</name>
</gene>
<dbReference type="NCBIfam" id="TIGR02594">
    <property type="entry name" value="TIGR02594 family protein"/>
    <property type="match status" value="1"/>
</dbReference>